<feature type="compositionally biased region" description="Pro residues" evidence="1">
    <location>
        <begin position="92"/>
        <end position="101"/>
    </location>
</feature>
<feature type="compositionally biased region" description="Polar residues" evidence="1">
    <location>
        <begin position="433"/>
        <end position="446"/>
    </location>
</feature>
<feature type="region of interest" description="Disordered" evidence="1">
    <location>
        <begin position="394"/>
        <end position="457"/>
    </location>
</feature>
<sequence>MPLTTTPIPSDGSKPIFQIVPAGPGTTPGTVTGSDGKPTKFIVPQGAFITPGTIPGPDGNPVPVEPEGPGNSPGVQTGPNGNIIKIVIPTTTPLPPPPGPLDPASEPIAPFGPGNVPNSPKSPGNYPGYSFQFPGYPDAPGSIGPLGYLDFSQLPSSMSPEMEGNIGFLPDFSSEIGGPFPGFPPGPDNSGPGGFLNVHSLPDFVNPGYGFPGSPQAPLGFLNFSLLPDDYNPGFPGQLVFPGYPGSPGSSGQFPGGFLSLDELPEDVRNMLNNTFSLPELLHSLQPLFPGRSINSGVIPKDNLQNIPGFSGTYDNLRLSNIGDNNNPTGGVFYLPEMVRLISYLPVGSFPNGPGTINQNGGFGHPFNFPGLNGAPGYICDYLDNIDVTGGSSDDLGGEIRGNDNGPSGDVADAAPGSDVGAPAPTGNTAAPSGQSMSSSKLQPPENQGMPESDCDDDVFSTFMKARSALMDVSSSTGVNPISQLTQDIISGINPSEDSVDYNKFFNKLSSLLSQVRSGSSDKPNKELLSILMEGLVVSGLGVSGSSVSGLGVSGSSVSGLGVSGSSVSGLGVSGSSVSGLGVSGSSVSGLGVSGSSVSGLGVSGLGVSGSSVSGLGVSGSSVSGLGVSGSSVSGLGVSGSSVSGLGVSGSSVSGLGVSGSSDKPNKELLSILMEGLVAALEALNAAKISGFRDDYYVPSDVPVYTSFLSEILY</sequence>
<evidence type="ECO:0000256" key="1">
    <source>
        <dbReference type="SAM" id="MobiDB-lite"/>
    </source>
</evidence>
<dbReference type="Gene3D" id="1.10.10.1350">
    <property type="entry name" value="Spidroin domain, C-terminal domain"/>
    <property type="match status" value="1"/>
</dbReference>
<dbReference type="InterPro" id="IPR038542">
    <property type="entry name" value="Spidroin_C_sf"/>
</dbReference>
<reference evidence="2" key="1">
    <citation type="submission" date="2008-05" db="EMBL/GenBank/DDBJ databases">
        <title>Spider web glue: Two proteins expressed from opposite strands of the same DNA sequence.</title>
        <authorList>
            <person name="Choresh O."/>
            <person name="Lewis R.V."/>
        </authorList>
    </citation>
    <scope>NUCLEOTIDE SEQUENCE</scope>
</reference>
<dbReference type="SUPFAM" id="SSF141571">
    <property type="entry name" value="Pentapeptide repeat-like"/>
    <property type="match status" value="1"/>
</dbReference>
<dbReference type="EMBL" id="EU780015">
    <property type="protein sequence ID" value="ACI41239.1"/>
    <property type="molecule type" value="mRNA"/>
</dbReference>
<evidence type="ECO:0000313" key="2">
    <source>
        <dbReference type="EMBL" id="ACI41239.1"/>
    </source>
</evidence>
<protein>
    <submittedName>
        <fullName evidence="2">Aggregate spider glue 2</fullName>
    </submittedName>
</protein>
<proteinExistence type="evidence at transcript level"/>
<name>B7SVM7_TRICX</name>
<feature type="region of interest" description="Disordered" evidence="1">
    <location>
        <begin position="52"/>
        <end position="79"/>
    </location>
</feature>
<feature type="compositionally biased region" description="Low complexity" evidence="1">
    <location>
        <begin position="421"/>
        <end position="432"/>
    </location>
</feature>
<accession>B7SVM7</accession>
<organism evidence="2">
    <name type="scientific">Trichonephila clavipes</name>
    <name type="common">Golden silk orbweaver</name>
    <name type="synonym">Nephila clavipes</name>
    <dbReference type="NCBI Taxonomy" id="2585209"/>
    <lineage>
        <taxon>Eukaryota</taxon>
        <taxon>Metazoa</taxon>
        <taxon>Ecdysozoa</taxon>
        <taxon>Arthropoda</taxon>
        <taxon>Chelicerata</taxon>
        <taxon>Arachnida</taxon>
        <taxon>Araneae</taxon>
        <taxon>Araneomorphae</taxon>
        <taxon>Entelegynae</taxon>
        <taxon>Araneoidea</taxon>
        <taxon>Nephilidae</taxon>
        <taxon>Trichonephila</taxon>
    </lineage>
</organism>
<dbReference type="AlphaFoldDB" id="B7SVM7"/>
<feature type="region of interest" description="Disordered" evidence="1">
    <location>
        <begin position="92"/>
        <end position="126"/>
    </location>
</feature>